<name>A0A1Y2FEH2_9BASI</name>
<reference evidence="1 2" key="1">
    <citation type="submission" date="2016-07" db="EMBL/GenBank/DDBJ databases">
        <title>Pervasive Adenine N6-methylation of Active Genes in Fungi.</title>
        <authorList>
            <consortium name="DOE Joint Genome Institute"/>
            <person name="Mondo S.J."/>
            <person name="Dannebaum R.O."/>
            <person name="Kuo R.C."/>
            <person name="Labutti K."/>
            <person name="Haridas S."/>
            <person name="Kuo A."/>
            <person name="Salamov A."/>
            <person name="Ahrendt S.R."/>
            <person name="Lipzen A."/>
            <person name="Sullivan W."/>
            <person name="Andreopoulos W.B."/>
            <person name="Clum A."/>
            <person name="Lindquist E."/>
            <person name="Daum C."/>
            <person name="Ramamoorthy G.K."/>
            <person name="Gryganskyi A."/>
            <person name="Culley D."/>
            <person name="Magnuson J.K."/>
            <person name="James T.Y."/>
            <person name="O'Malley M.A."/>
            <person name="Stajich J.E."/>
            <person name="Spatafora J.W."/>
            <person name="Visel A."/>
            <person name="Grigoriev I.V."/>
        </authorList>
    </citation>
    <scope>NUCLEOTIDE SEQUENCE [LARGE SCALE GENOMIC DNA]</scope>
    <source>
        <strain evidence="1 2">62-1032</strain>
    </source>
</reference>
<accession>A0A1Y2FEH2</accession>
<protein>
    <submittedName>
        <fullName evidence="1">Uncharacterized protein</fullName>
    </submittedName>
</protein>
<proteinExistence type="predicted"/>
<gene>
    <name evidence="1" type="ORF">BCR35DRAFT_303691</name>
</gene>
<keyword evidence="2" id="KW-1185">Reference proteome</keyword>
<comment type="caution">
    <text evidence="1">The sequence shown here is derived from an EMBL/GenBank/DDBJ whole genome shotgun (WGS) entry which is preliminary data.</text>
</comment>
<dbReference type="InParanoid" id="A0A1Y2FEH2"/>
<sequence>MGCATVQKAPGRLKSWRWRSKSCRCRCSPRSCSSRSSRCEEVGEACAAVRACRLKMRVCR</sequence>
<organism evidence="1 2">
    <name type="scientific">Leucosporidium creatinivorum</name>
    <dbReference type="NCBI Taxonomy" id="106004"/>
    <lineage>
        <taxon>Eukaryota</taxon>
        <taxon>Fungi</taxon>
        <taxon>Dikarya</taxon>
        <taxon>Basidiomycota</taxon>
        <taxon>Pucciniomycotina</taxon>
        <taxon>Microbotryomycetes</taxon>
        <taxon>Leucosporidiales</taxon>
        <taxon>Leucosporidium</taxon>
    </lineage>
</organism>
<dbReference type="Proteomes" id="UP000193467">
    <property type="component" value="Unassembled WGS sequence"/>
</dbReference>
<evidence type="ECO:0000313" key="2">
    <source>
        <dbReference type="Proteomes" id="UP000193467"/>
    </source>
</evidence>
<evidence type="ECO:0000313" key="1">
    <source>
        <dbReference type="EMBL" id="ORY82311.1"/>
    </source>
</evidence>
<dbReference type="EMBL" id="MCGR01000021">
    <property type="protein sequence ID" value="ORY82311.1"/>
    <property type="molecule type" value="Genomic_DNA"/>
</dbReference>
<dbReference type="AlphaFoldDB" id="A0A1Y2FEH2"/>